<keyword evidence="2" id="KW-1003">Cell membrane</keyword>
<feature type="domain" description="ABC3 transporter permease C-terminal" evidence="7">
    <location>
        <begin position="87"/>
        <end position="203"/>
    </location>
</feature>
<feature type="transmembrane region" description="Helical" evidence="6">
    <location>
        <begin position="438"/>
        <end position="460"/>
    </location>
</feature>
<feature type="transmembrane region" description="Helical" evidence="6">
    <location>
        <begin position="178"/>
        <end position="199"/>
    </location>
</feature>
<dbReference type="AlphaFoldDB" id="A0A3P1TB00"/>
<evidence type="ECO:0000313" key="9">
    <source>
        <dbReference type="Proteomes" id="UP000280819"/>
    </source>
</evidence>
<feature type="transmembrane region" description="Helical" evidence="6">
    <location>
        <begin position="246"/>
        <end position="271"/>
    </location>
</feature>
<name>A0A3P1TB00_9ACTN</name>
<evidence type="ECO:0000256" key="3">
    <source>
        <dbReference type="ARBA" id="ARBA00022692"/>
    </source>
</evidence>
<dbReference type="Proteomes" id="UP000280819">
    <property type="component" value="Unassembled WGS sequence"/>
</dbReference>
<proteinExistence type="predicted"/>
<evidence type="ECO:0000259" key="7">
    <source>
        <dbReference type="Pfam" id="PF02687"/>
    </source>
</evidence>
<reference evidence="8 9" key="1">
    <citation type="submission" date="2018-11" db="EMBL/GenBank/DDBJ databases">
        <title>Genomes From Bacteria Associated with the Canine Oral Cavity: a Test Case for Automated Genome-Based Taxonomic Assignment.</title>
        <authorList>
            <person name="Coil D.A."/>
            <person name="Jospin G."/>
            <person name="Darling A.E."/>
            <person name="Wallis C."/>
            <person name="Davis I.J."/>
            <person name="Harris S."/>
            <person name="Eisen J.A."/>
            <person name="Holcombe L.J."/>
            <person name="O'Flynn C."/>
        </authorList>
    </citation>
    <scope>NUCLEOTIDE SEQUENCE [LARGE SCALE GENOMIC DNA]</scope>
    <source>
        <strain evidence="8 9">OH887_COT-365</strain>
    </source>
</reference>
<feature type="transmembrane region" description="Helical" evidence="6">
    <location>
        <begin position="26"/>
        <end position="53"/>
    </location>
</feature>
<dbReference type="EMBL" id="RQZG01000004">
    <property type="protein sequence ID" value="RRD06046.1"/>
    <property type="molecule type" value="Genomic_DNA"/>
</dbReference>
<evidence type="ECO:0000256" key="5">
    <source>
        <dbReference type="ARBA" id="ARBA00023136"/>
    </source>
</evidence>
<feature type="transmembrane region" description="Helical" evidence="6">
    <location>
        <begin position="399"/>
        <end position="418"/>
    </location>
</feature>
<feature type="transmembrane region" description="Helical" evidence="6">
    <location>
        <begin position="137"/>
        <end position="158"/>
    </location>
</feature>
<comment type="caution">
    <text evidence="8">The sequence shown here is derived from an EMBL/GenBank/DDBJ whole genome shotgun (WGS) entry which is preliminary data.</text>
</comment>
<keyword evidence="5 6" id="KW-0472">Membrane</keyword>
<accession>A0A3P1TB00</accession>
<evidence type="ECO:0000256" key="1">
    <source>
        <dbReference type="ARBA" id="ARBA00004651"/>
    </source>
</evidence>
<gene>
    <name evidence="8" type="ORF">EII34_05010</name>
</gene>
<protein>
    <submittedName>
        <fullName evidence="8">FtsX-like permease family protein</fullName>
    </submittedName>
</protein>
<evidence type="ECO:0000256" key="4">
    <source>
        <dbReference type="ARBA" id="ARBA00022989"/>
    </source>
</evidence>
<dbReference type="RefSeq" id="WP_124843562.1">
    <property type="nucleotide sequence ID" value="NZ_RQZG01000004.1"/>
</dbReference>
<dbReference type="GO" id="GO:0005886">
    <property type="term" value="C:plasma membrane"/>
    <property type="evidence" value="ECO:0007669"/>
    <property type="project" value="UniProtKB-SubCell"/>
</dbReference>
<feature type="transmembrane region" description="Helical" evidence="6">
    <location>
        <begin position="343"/>
        <end position="364"/>
    </location>
</feature>
<keyword evidence="4 6" id="KW-1133">Transmembrane helix</keyword>
<feature type="transmembrane region" description="Helical" evidence="6">
    <location>
        <begin position="78"/>
        <end position="106"/>
    </location>
</feature>
<feature type="transmembrane region" description="Helical" evidence="6">
    <location>
        <begin position="304"/>
        <end position="323"/>
    </location>
</feature>
<evidence type="ECO:0000313" key="8">
    <source>
        <dbReference type="EMBL" id="RRD06046.1"/>
    </source>
</evidence>
<feature type="transmembrane region" description="Helical" evidence="6">
    <location>
        <begin position="220"/>
        <end position="240"/>
    </location>
</feature>
<comment type="subcellular location">
    <subcellularLocation>
        <location evidence="1">Cell membrane</location>
        <topology evidence="1">Multi-pass membrane protein</topology>
    </subcellularLocation>
</comment>
<organism evidence="8 9">
    <name type="scientific">Arachnia propionica</name>
    <dbReference type="NCBI Taxonomy" id="1750"/>
    <lineage>
        <taxon>Bacteria</taxon>
        <taxon>Bacillati</taxon>
        <taxon>Actinomycetota</taxon>
        <taxon>Actinomycetes</taxon>
        <taxon>Propionibacteriales</taxon>
        <taxon>Propionibacteriaceae</taxon>
        <taxon>Arachnia</taxon>
    </lineage>
</organism>
<dbReference type="OrthoDB" id="5118998at2"/>
<evidence type="ECO:0000256" key="2">
    <source>
        <dbReference type="ARBA" id="ARBA00022475"/>
    </source>
</evidence>
<keyword evidence="3 6" id="KW-0812">Transmembrane</keyword>
<dbReference type="InterPro" id="IPR003838">
    <property type="entry name" value="ABC3_permease_C"/>
</dbReference>
<dbReference type="Pfam" id="PF02687">
    <property type="entry name" value="FtsX"/>
    <property type="match status" value="1"/>
</dbReference>
<evidence type="ECO:0000256" key="6">
    <source>
        <dbReference type="SAM" id="Phobius"/>
    </source>
</evidence>
<sequence>MSAVTGLGSLTMQLTRGRFASRQGETLLYFASILACAVSSVLALTVLGGTVMLHGRWVAPPPLLAEARAIAPDLETILMVYFVLGVVAMALLLPAMVSLSASAAVLGARGREQRLSALRLLGLSSGDITRMSLLDSLIQSVIGTACGLVLYLATVPLWAGAELQGVALTDTDLFLPWWMAAAVCLANVAIALLATWWGLRQVRISPLGVARQAAKPKVTWLRAVVFVIVIVGLRFGLQHVKLGRDLWGFLLVAGACLMVVTVFNLAGPWVLQTLARGYAMLPGTSVLLASRRIQADARATWRQVGGLGFLALIGGYIATMPIEVNVDTTGAELNFADATRWDFTKGVIVMLTAGLILTATSVLISQASEVFERAELSRALHRIGAPASLHTRVMWVQNLGPLVVVLGVGYLLGFGMAYPVMHLANSLGLESDLSSNWVMIGVLAGGFLLAMLSLVAVQPLQRQVLGTQRRRND</sequence>